<evidence type="ECO:0000259" key="3">
    <source>
        <dbReference type="Pfam" id="PF00085"/>
    </source>
</evidence>
<dbReference type="EMBL" id="CP001098">
    <property type="protein sequence ID" value="ACL70257.1"/>
    <property type="molecule type" value="Genomic_DNA"/>
</dbReference>
<dbReference type="PANTHER" id="PTHR45663">
    <property type="entry name" value="GEO12009P1"/>
    <property type="match status" value="1"/>
</dbReference>
<dbReference type="CDD" id="cd02947">
    <property type="entry name" value="TRX_family"/>
    <property type="match status" value="1"/>
</dbReference>
<keyword evidence="2" id="KW-0676">Redox-active center</keyword>
<dbReference type="GO" id="GO:0015035">
    <property type="term" value="F:protein-disulfide reductase activity"/>
    <property type="evidence" value="ECO:0007669"/>
    <property type="project" value="TreeGrafter"/>
</dbReference>
<feature type="domain" description="Thioredoxin" evidence="3">
    <location>
        <begin position="2"/>
        <end position="96"/>
    </location>
</feature>
<accession>B8CY88</accession>
<evidence type="ECO:0000256" key="1">
    <source>
        <dbReference type="ARBA" id="ARBA00008987"/>
    </source>
</evidence>
<dbReference type="Pfam" id="PF00085">
    <property type="entry name" value="Thioredoxin"/>
    <property type="match status" value="1"/>
</dbReference>
<proteinExistence type="inferred from homology"/>
<dbReference type="PANTHER" id="PTHR45663:SF11">
    <property type="entry name" value="GEO12009P1"/>
    <property type="match status" value="1"/>
</dbReference>
<dbReference type="GO" id="GO:0005737">
    <property type="term" value="C:cytoplasm"/>
    <property type="evidence" value="ECO:0007669"/>
    <property type="project" value="TreeGrafter"/>
</dbReference>
<keyword evidence="5" id="KW-1185">Reference proteome</keyword>
<evidence type="ECO:0000313" key="4">
    <source>
        <dbReference type="EMBL" id="ACL70257.1"/>
    </source>
</evidence>
<dbReference type="KEGG" id="hor:Hore_15070"/>
<protein>
    <submittedName>
        <fullName evidence="4">Thioredoxin domain protein</fullName>
    </submittedName>
</protein>
<dbReference type="Gene3D" id="3.40.30.10">
    <property type="entry name" value="Glutaredoxin"/>
    <property type="match status" value="1"/>
</dbReference>
<comment type="similarity">
    <text evidence="1">Belongs to the thioredoxin family.</text>
</comment>
<dbReference type="InterPro" id="IPR013766">
    <property type="entry name" value="Thioredoxin_domain"/>
</dbReference>
<dbReference type="Proteomes" id="UP000000719">
    <property type="component" value="Chromosome"/>
</dbReference>
<evidence type="ECO:0000256" key="2">
    <source>
        <dbReference type="ARBA" id="ARBA00023284"/>
    </source>
</evidence>
<sequence length="115" mass="13258">MQELTDKNFQKEIKNNKYSIVVFTTEGCGSCLLAKKYVKEVAQQFEELKLFECRVDKAPQSIKKYSVQGAPTVKLFVKGESVYTGFGVRTPTDLYYQLESFIPKPNYYEELFGDN</sequence>
<reference evidence="4 5" key="1">
    <citation type="journal article" date="2009" name="PLoS ONE">
        <title>Genome analysis of the anaerobic thermohalophilic bacterium Halothermothrix orenii.</title>
        <authorList>
            <person name="Mavromatis K."/>
            <person name="Ivanova N."/>
            <person name="Anderson I."/>
            <person name="Lykidis A."/>
            <person name="Hooper S.D."/>
            <person name="Sun H."/>
            <person name="Kunin V."/>
            <person name="Lapidus A."/>
            <person name="Hugenholtz P."/>
            <person name="Patel B."/>
            <person name="Kyrpides N.C."/>
        </authorList>
    </citation>
    <scope>NUCLEOTIDE SEQUENCE [LARGE SCALE GENOMIC DNA]</scope>
    <source>
        <strain evidence="5">H 168 / OCM 544 / DSM 9562</strain>
    </source>
</reference>
<dbReference type="InterPro" id="IPR036249">
    <property type="entry name" value="Thioredoxin-like_sf"/>
</dbReference>
<dbReference type="HOGENOM" id="CLU_090389_17_1_9"/>
<evidence type="ECO:0000313" key="5">
    <source>
        <dbReference type="Proteomes" id="UP000000719"/>
    </source>
</evidence>
<dbReference type="AlphaFoldDB" id="B8CY88"/>
<name>B8CY88_HALOH</name>
<dbReference type="SUPFAM" id="SSF52833">
    <property type="entry name" value="Thioredoxin-like"/>
    <property type="match status" value="1"/>
</dbReference>
<gene>
    <name evidence="4" type="ordered locus">Hore_15070</name>
</gene>
<dbReference type="STRING" id="373903.Hore_15070"/>
<organism evidence="4 5">
    <name type="scientific">Halothermothrix orenii (strain H 168 / OCM 544 / DSM 9562)</name>
    <dbReference type="NCBI Taxonomy" id="373903"/>
    <lineage>
        <taxon>Bacteria</taxon>
        <taxon>Bacillati</taxon>
        <taxon>Bacillota</taxon>
        <taxon>Clostridia</taxon>
        <taxon>Halanaerobiales</taxon>
        <taxon>Halothermotrichaceae</taxon>
        <taxon>Halothermothrix</taxon>
    </lineage>
</organism>
<dbReference type="RefSeq" id="WP_012636440.1">
    <property type="nucleotide sequence ID" value="NC_011899.1"/>
</dbReference>
<dbReference type="eggNOG" id="COG0526">
    <property type="taxonomic scope" value="Bacteria"/>
</dbReference>